<dbReference type="PROSITE" id="PS51257">
    <property type="entry name" value="PROKAR_LIPOPROTEIN"/>
    <property type="match status" value="1"/>
</dbReference>
<dbReference type="EMBL" id="BKCG01000001">
    <property type="protein sequence ID" value="GER58430.1"/>
    <property type="molecule type" value="Genomic_DNA"/>
</dbReference>
<evidence type="ECO:0000313" key="3">
    <source>
        <dbReference type="Proteomes" id="UP000326509"/>
    </source>
</evidence>
<protein>
    <submittedName>
        <fullName evidence="2">Uncharacterized protein</fullName>
    </submittedName>
</protein>
<evidence type="ECO:0000313" key="2">
    <source>
        <dbReference type="EMBL" id="GER58430.1"/>
    </source>
</evidence>
<sequence length="236" mass="26577">MLLLKKLLLVLVISLVSCKQSSESFHSKTSPFLPLDKAEILNDSIPWGAFNTTYDIAIGFPFTFFDKTFDSLHLETTGRIVFDVEHQYFADAFSEISMQDAGFNNDISMSPIRYKNQISENNNVLIIEFENASFASDTLSRVTFQIKLHEKNGVFELHMGPNTISNFSKAFQNGPHSGVSKVISYGPTVYEKRVIAYGNAKNPRVISNPKQENDPKMLTIEHMPVEGSIYSFSTKN</sequence>
<name>A0A5J4IX42_9FLAO</name>
<evidence type="ECO:0000256" key="1">
    <source>
        <dbReference type="SAM" id="SignalP"/>
    </source>
</evidence>
<feature type="signal peptide" evidence="1">
    <location>
        <begin position="1"/>
        <end position="21"/>
    </location>
</feature>
<accession>A0A5J4IX42</accession>
<gene>
    <name evidence="2" type="ORF">ULMA_05380</name>
</gene>
<keyword evidence="3" id="KW-1185">Reference proteome</keyword>
<dbReference type="Proteomes" id="UP000326509">
    <property type="component" value="Unassembled WGS sequence"/>
</dbReference>
<proteinExistence type="predicted"/>
<dbReference type="RefSeq" id="WP_151672505.1">
    <property type="nucleotide sequence ID" value="NZ_BKCG01000001.1"/>
</dbReference>
<reference evidence="2 3" key="1">
    <citation type="submission" date="2019-08" db="EMBL/GenBank/DDBJ databases">
        <title>Draft genome sequence of Ulvibacter marinus type strain NBRC 109484.</title>
        <authorList>
            <person name="Kawano K."/>
            <person name="Ushijima N."/>
            <person name="Kihara M."/>
            <person name="Itoh H."/>
        </authorList>
    </citation>
    <scope>NUCLEOTIDE SEQUENCE [LARGE SCALE GENOMIC DNA]</scope>
    <source>
        <strain evidence="2 3">NBRC 109484</strain>
    </source>
</reference>
<dbReference type="OrthoDB" id="1347532at2"/>
<keyword evidence="1" id="KW-0732">Signal</keyword>
<comment type="caution">
    <text evidence="2">The sequence shown here is derived from an EMBL/GenBank/DDBJ whole genome shotgun (WGS) entry which is preliminary data.</text>
</comment>
<feature type="chain" id="PRO_5023904282" evidence="1">
    <location>
        <begin position="22"/>
        <end position="236"/>
    </location>
</feature>
<dbReference type="AlphaFoldDB" id="A0A5J4IX42"/>
<organism evidence="2 3">
    <name type="scientific">Patiriisocius marinus</name>
    <dbReference type="NCBI Taxonomy" id="1397112"/>
    <lineage>
        <taxon>Bacteria</taxon>
        <taxon>Pseudomonadati</taxon>
        <taxon>Bacteroidota</taxon>
        <taxon>Flavobacteriia</taxon>
        <taxon>Flavobacteriales</taxon>
        <taxon>Flavobacteriaceae</taxon>
        <taxon>Patiriisocius</taxon>
    </lineage>
</organism>